<organism evidence="11 12">
    <name type="scientific">Antarctobacter heliothermus</name>
    <dbReference type="NCBI Taxonomy" id="74033"/>
    <lineage>
        <taxon>Bacteria</taxon>
        <taxon>Pseudomonadati</taxon>
        <taxon>Pseudomonadota</taxon>
        <taxon>Alphaproteobacteria</taxon>
        <taxon>Rhodobacterales</taxon>
        <taxon>Roseobacteraceae</taxon>
        <taxon>Antarctobacter</taxon>
    </lineage>
</organism>
<gene>
    <name evidence="11" type="ORF">SAMN04488078_100168</name>
</gene>
<dbReference type="Gene3D" id="3.40.630.30">
    <property type="match status" value="1"/>
</dbReference>
<keyword evidence="4 9" id="KW-0808">Transferase</keyword>
<evidence type="ECO:0000256" key="7">
    <source>
        <dbReference type="ARBA" id="ARBA00029660"/>
    </source>
</evidence>
<comment type="subunit">
    <text evidence="1 9">Homodimer.</text>
</comment>
<feature type="domain" description="N-acetyltransferase" evidence="10">
    <location>
        <begin position="1"/>
        <end position="148"/>
    </location>
</feature>
<evidence type="ECO:0000256" key="6">
    <source>
        <dbReference type="ARBA" id="ARBA00023315"/>
    </source>
</evidence>
<evidence type="ECO:0000256" key="8">
    <source>
        <dbReference type="ARBA" id="ARBA00048923"/>
    </source>
</evidence>
<dbReference type="RefSeq" id="WP_089275828.1">
    <property type="nucleotide sequence ID" value="NZ_FZON01000001.1"/>
</dbReference>
<evidence type="ECO:0000313" key="12">
    <source>
        <dbReference type="Proteomes" id="UP000198440"/>
    </source>
</evidence>
<keyword evidence="5 9" id="KW-0046">Antibiotic resistance</keyword>
<dbReference type="Pfam" id="PF00583">
    <property type="entry name" value="Acetyltransf_1"/>
    <property type="match status" value="1"/>
</dbReference>
<dbReference type="InterPro" id="IPR000182">
    <property type="entry name" value="GNAT_dom"/>
</dbReference>
<dbReference type="PROSITE" id="PS51186">
    <property type="entry name" value="GNAT"/>
    <property type="match status" value="1"/>
</dbReference>
<dbReference type="EC" id="2.3.1.82" evidence="2 9"/>
<dbReference type="EMBL" id="FZON01000001">
    <property type="protein sequence ID" value="SNR97857.1"/>
    <property type="molecule type" value="Genomic_DNA"/>
</dbReference>
<dbReference type="GO" id="GO:0046677">
    <property type="term" value="P:response to antibiotic"/>
    <property type="evidence" value="ECO:0007669"/>
    <property type="project" value="UniProtKB-KW"/>
</dbReference>
<name>A0A239AQE2_9RHOB</name>
<proteinExistence type="predicted"/>
<protein>
    <recommendedName>
        <fullName evidence="3 9">Aminoglycoside N(6')-acetyltransferase type 1</fullName>
        <ecNumber evidence="2 9">2.3.1.82</ecNumber>
    </recommendedName>
    <alternativeName>
        <fullName evidence="7 9">Aminoglycoside resistance protein</fullName>
    </alternativeName>
</protein>
<evidence type="ECO:0000256" key="5">
    <source>
        <dbReference type="ARBA" id="ARBA00023251"/>
    </source>
</evidence>
<evidence type="ECO:0000259" key="10">
    <source>
        <dbReference type="PROSITE" id="PS51186"/>
    </source>
</evidence>
<sequence length="148" mass="16373">MPIRIATQLDLLSWVALRARLWSDTSRDQHRAEAREMLAKSPADCIVFLDVGDQGGLRAFAEAALRHDHVNGCETSPVAFLEGIFVCPNYQGSGIGRDLLASVQTWARERGCSELASDAHIANVASQAFHRASGFEETDRVVYFRKLL</sequence>
<dbReference type="InterPro" id="IPR050832">
    <property type="entry name" value="Bact_Acetyltransf"/>
</dbReference>
<evidence type="ECO:0000256" key="2">
    <source>
        <dbReference type="ARBA" id="ARBA00012888"/>
    </source>
</evidence>
<evidence type="ECO:0000256" key="1">
    <source>
        <dbReference type="ARBA" id="ARBA00011738"/>
    </source>
</evidence>
<evidence type="ECO:0000256" key="4">
    <source>
        <dbReference type="ARBA" id="ARBA00022679"/>
    </source>
</evidence>
<comment type="function">
    <text evidence="9">Catalyzes the transfer of an acetyl group from acetyl-CoA to the 6'-amino group of aminoglycoside molecules conferring resistance to antibiotics containing the purpurosamine ring.</text>
</comment>
<dbReference type="AlphaFoldDB" id="A0A239AQE2"/>
<comment type="catalytic activity">
    <reaction evidence="8 9">
        <text>kanamycin B + acetyl-CoA = N(6')-acetylkanamycin B + CoA + H(+)</text>
        <dbReference type="Rhea" id="RHEA:16449"/>
        <dbReference type="ChEBI" id="CHEBI:15378"/>
        <dbReference type="ChEBI" id="CHEBI:57287"/>
        <dbReference type="ChEBI" id="CHEBI:57288"/>
        <dbReference type="ChEBI" id="CHEBI:58390"/>
        <dbReference type="ChEBI" id="CHEBI:58549"/>
        <dbReference type="EC" id="2.3.1.82"/>
    </reaction>
</comment>
<dbReference type="Proteomes" id="UP000198440">
    <property type="component" value="Unassembled WGS sequence"/>
</dbReference>
<evidence type="ECO:0000313" key="11">
    <source>
        <dbReference type="EMBL" id="SNR97857.1"/>
    </source>
</evidence>
<dbReference type="NCBIfam" id="NF043067">
    <property type="entry name" value="AAC_6p_group_E"/>
    <property type="match status" value="1"/>
</dbReference>
<evidence type="ECO:0000256" key="3">
    <source>
        <dbReference type="ARBA" id="ARBA00017677"/>
    </source>
</evidence>
<dbReference type="SUPFAM" id="SSF55729">
    <property type="entry name" value="Acyl-CoA N-acyltransferases (Nat)"/>
    <property type="match status" value="1"/>
</dbReference>
<dbReference type="InterPro" id="IPR024170">
    <property type="entry name" value="Aminoglycoside_N6-AcTrfrase"/>
</dbReference>
<dbReference type="PANTHER" id="PTHR43877">
    <property type="entry name" value="AMINOALKYLPHOSPHONATE N-ACETYLTRANSFERASE-RELATED-RELATED"/>
    <property type="match status" value="1"/>
</dbReference>
<evidence type="ECO:0000256" key="9">
    <source>
        <dbReference type="PIRNR" id="PIRNR000452"/>
    </source>
</evidence>
<dbReference type="CDD" id="cd04301">
    <property type="entry name" value="NAT_SF"/>
    <property type="match status" value="1"/>
</dbReference>
<dbReference type="OrthoDB" id="273614at2"/>
<accession>A0A239AQE2</accession>
<dbReference type="GO" id="GO:0047663">
    <property type="term" value="F:aminoglycoside 6'-N-acetyltransferase activity"/>
    <property type="evidence" value="ECO:0007669"/>
    <property type="project" value="UniProtKB-EC"/>
</dbReference>
<dbReference type="InterPro" id="IPR016181">
    <property type="entry name" value="Acyl_CoA_acyltransferase"/>
</dbReference>
<reference evidence="11 12" key="1">
    <citation type="submission" date="2017-06" db="EMBL/GenBank/DDBJ databases">
        <authorList>
            <person name="Kim H.J."/>
            <person name="Triplett B.A."/>
        </authorList>
    </citation>
    <scope>NUCLEOTIDE SEQUENCE [LARGE SCALE GENOMIC DNA]</scope>
    <source>
        <strain evidence="11 12">DSM 11445</strain>
    </source>
</reference>
<dbReference type="PIRSF" id="PIRSF000452">
    <property type="entry name" value="6-N-acetyltransf"/>
    <property type="match status" value="1"/>
</dbReference>
<keyword evidence="6 9" id="KW-0012">Acyltransferase</keyword>